<reference evidence="2 3" key="2">
    <citation type="journal article" date="2011" name="Mol. Biol. Evol.">
        <title>Unity in variety--the pan-genome of the Chlamydiae.</title>
        <authorList>
            <person name="Collingro A."/>
            <person name="Tischler P."/>
            <person name="Weinmaier T."/>
            <person name="Penz T."/>
            <person name="Heinz E."/>
            <person name="Brunham R.C."/>
            <person name="Read T.D."/>
            <person name="Bavoil P.M."/>
            <person name="Sachse K."/>
            <person name="Kahane S."/>
            <person name="Friedman M.G."/>
            <person name="Rattei T."/>
            <person name="Myers G.S."/>
            <person name="Horn M."/>
        </authorList>
    </citation>
    <scope>NUCLEOTIDE SEQUENCE [LARGE SCALE GENOMIC DNA]</scope>
    <source>
        <strain evidence="3">ATCC VR-1471 / Z</strain>
    </source>
</reference>
<dbReference type="HOGENOM" id="CLU_026821_3_0_0"/>
<protein>
    <submittedName>
        <fullName evidence="2">Uncharacterized protein MJ1154</fullName>
    </submittedName>
</protein>
<sequence length="437" mass="50393">MGSIKKIYDSVHRFIHVDPLESDLINSRPFQRLHYIHQLGVTYFVYPGGTHRRFEHSLGVMELATRMYDEVTMGDTPVHLPEPYKKLLADFVPPIGSQIHRYWRRILRLAALCHDLGHLPFSHTAEHEILGKGGHEAWTSKIIRSLYLAPIWATLQEEYPKHNVQEDVLKIALGEKKFTELFPFSKGFSPWERVVTAMITGDFFGSDRIDYLLRDSKCTGLAYGLFDYHQLIEMLKIIPSKEDSEVLALGVEENGIESCEALLLARHYMHKRLYQYASVKSYSFHLARFMGGVYYDLGEELERYISMTDNEVLAELNRASMDPDHPGHFDAKCLYLRQSRFRAISLVSPTEERDLEEIRKELGIPKDQMAWQLVKSGEGRQGLDFPVLRQDGTIDNGMNLTEISIPSGKRSWVYIAPEYEIAVRKNLNLIDDLGMLR</sequence>
<evidence type="ECO:0000313" key="2">
    <source>
        <dbReference type="EMBL" id="CCB89104.1"/>
    </source>
</evidence>
<reference key="1">
    <citation type="journal article" date="2011" name="Mol. Biol. Evol.">
        <title>Unity in variety -- the pan-genome of the Chlamydiae.</title>
        <authorList>
            <person name="Collingro A."/>
            <person name="Tischler P."/>
            <person name="Weinmaier T."/>
            <person name="Penz T."/>
            <person name="Heinz E."/>
            <person name="Brunham R.C."/>
            <person name="Read T.D."/>
            <person name="Bavoil P.M."/>
            <person name="Sachse K."/>
            <person name="Kahane S."/>
            <person name="Friedman M.G."/>
            <person name="Rattei T."/>
            <person name="Myers G.S.A."/>
            <person name="Horn M."/>
        </authorList>
    </citation>
    <scope>NUCLEOTIDE SEQUENCE</scope>
    <source>
        <strain>Z</strain>
    </source>
</reference>
<proteinExistence type="predicted"/>
<dbReference type="InterPro" id="IPR050135">
    <property type="entry name" value="dGTPase-like"/>
</dbReference>
<gene>
    <name evidence="2" type="ordered locus">SNE_A12270</name>
</gene>
<dbReference type="CDD" id="cd00077">
    <property type="entry name" value="HDc"/>
    <property type="match status" value="1"/>
</dbReference>
<dbReference type="InterPro" id="IPR003607">
    <property type="entry name" value="HD/PDEase_dom"/>
</dbReference>
<dbReference type="KEGG" id="sng:SNE_A12270"/>
<dbReference type="Proteomes" id="UP000000496">
    <property type="component" value="Chromosome gsn.131"/>
</dbReference>
<dbReference type="GO" id="GO:0006203">
    <property type="term" value="P:dGTP catabolic process"/>
    <property type="evidence" value="ECO:0007669"/>
    <property type="project" value="TreeGrafter"/>
</dbReference>
<name>F8L4Y3_SIMNZ</name>
<dbReference type="eggNOG" id="COG1078">
    <property type="taxonomic scope" value="Bacteria"/>
</dbReference>
<dbReference type="OrthoDB" id="9803619at2"/>
<dbReference type="STRING" id="331113.SNE_A12270"/>
<dbReference type="PANTHER" id="PTHR11373:SF4">
    <property type="entry name" value="DEOXYNUCLEOSIDE TRIPHOSPHATE TRIPHOSPHOHYDROLASE SAMHD1"/>
    <property type="match status" value="1"/>
</dbReference>
<evidence type="ECO:0000259" key="1">
    <source>
        <dbReference type="SMART" id="SM00471"/>
    </source>
</evidence>
<dbReference type="Gene3D" id="1.10.3210.10">
    <property type="entry name" value="Hypothetical protein af1432"/>
    <property type="match status" value="1"/>
</dbReference>
<dbReference type="Pfam" id="PF01966">
    <property type="entry name" value="HD"/>
    <property type="match status" value="1"/>
</dbReference>
<dbReference type="RefSeq" id="WP_013943571.1">
    <property type="nucleotide sequence ID" value="NC_015713.1"/>
</dbReference>
<dbReference type="GO" id="GO:0008832">
    <property type="term" value="F:dGTPase activity"/>
    <property type="evidence" value="ECO:0007669"/>
    <property type="project" value="TreeGrafter"/>
</dbReference>
<feature type="domain" description="HD/PDEase" evidence="1">
    <location>
        <begin position="49"/>
        <end position="221"/>
    </location>
</feature>
<dbReference type="EMBL" id="FR872582">
    <property type="protein sequence ID" value="CCB89104.1"/>
    <property type="molecule type" value="Genomic_DNA"/>
</dbReference>
<dbReference type="PANTHER" id="PTHR11373">
    <property type="entry name" value="DEOXYNUCLEOSIDE TRIPHOSPHATE TRIPHOSPHOHYDROLASE"/>
    <property type="match status" value="1"/>
</dbReference>
<dbReference type="AlphaFoldDB" id="F8L4Y3"/>
<accession>F8L4Y3</accession>
<keyword evidence="3" id="KW-1185">Reference proteome</keyword>
<evidence type="ECO:0000313" key="3">
    <source>
        <dbReference type="Proteomes" id="UP000000496"/>
    </source>
</evidence>
<dbReference type="InterPro" id="IPR006674">
    <property type="entry name" value="HD_domain"/>
</dbReference>
<dbReference type="SMART" id="SM00471">
    <property type="entry name" value="HDc"/>
    <property type="match status" value="1"/>
</dbReference>
<dbReference type="SUPFAM" id="SSF109604">
    <property type="entry name" value="HD-domain/PDEase-like"/>
    <property type="match status" value="1"/>
</dbReference>
<organism evidence="2 3">
    <name type="scientific">Simkania negevensis (strain ATCC VR-1471 / DSM 27360 / Z)</name>
    <dbReference type="NCBI Taxonomy" id="331113"/>
    <lineage>
        <taxon>Bacteria</taxon>
        <taxon>Pseudomonadati</taxon>
        <taxon>Chlamydiota</taxon>
        <taxon>Chlamydiia</taxon>
        <taxon>Parachlamydiales</taxon>
        <taxon>Simkaniaceae</taxon>
        <taxon>Simkania</taxon>
    </lineage>
</organism>